<keyword evidence="1 3" id="KW-0808">Transferase</keyword>
<protein>
    <submittedName>
        <fullName evidence="3">CoA transferase</fullName>
    </submittedName>
</protein>
<dbReference type="InterPro" id="IPR003673">
    <property type="entry name" value="CoA-Trfase_fam_III"/>
</dbReference>
<feature type="region of interest" description="Disordered" evidence="2">
    <location>
        <begin position="363"/>
        <end position="412"/>
    </location>
</feature>
<reference evidence="3 4" key="1">
    <citation type="submission" date="2019-09" db="EMBL/GenBank/DDBJ databases">
        <title>Isolation of a novel species in the genus Cupriavidus from patients with sepsis using whole genome sequencing.</title>
        <authorList>
            <person name="Kweon O.J."/>
            <person name="Lee M.-K."/>
        </authorList>
    </citation>
    <scope>NUCLEOTIDE SEQUENCE [LARGE SCALE GENOMIC DNA]</scope>
    <source>
        <strain evidence="3 4">MKL-01</strain>
    </source>
</reference>
<feature type="compositionally biased region" description="Basic and acidic residues" evidence="2">
    <location>
        <begin position="399"/>
        <end position="412"/>
    </location>
</feature>
<dbReference type="InterPro" id="IPR044855">
    <property type="entry name" value="CoA-Trfase_III_dom3_sf"/>
</dbReference>
<dbReference type="Proteomes" id="UP000324324">
    <property type="component" value="Unassembled WGS sequence"/>
</dbReference>
<sequence>MSDLNEKDLPLAGVKVLEFCTVAAGPFCGMLLADMGADVVKIEPPDGDTLRQWPPISAGFSENFASLNRNKRSVVLNLKQPEDVALARQLMLEADVVVENNRPGVMDRLGLGYASLREDHPGLVYCSVSAYGQSGPRATEGGFDLTIQAAAGVMSVTGEPDGAPVKCGVPLADFASGLYGAFAIASALARVRAGGAGMHIDVPMYGCTLGIAALQTSEYFGTGRSPAKLGSAHPRNAPYQAFQAADGYFAIAAGNQKLWLEVVRVVEMPELSEDPRFATTRDRAANQVALKDLLEQRFARAGVDHWIAAFQAAGVPHARINDYAAALQDPQVEHMEWVRPLTLPSGVATRTFVSPLRLDGMGLPVRRPPPALGEHTEAVRAAHAGGAGQEQQGQTQKQSQERTQKQTQEKTP</sequence>
<dbReference type="InterPro" id="IPR023606">
    <property type="entry name" value="CoA-Trfase_III_dom_1_sf"/>
</dbReference>
<dbReference type="Gene3D" id="3.30.1540.10">
    <property type="entry name" value="formyl-coa transferase, domain 3"/>
    <property type="match status" value="1"/>
</dbReference>
<dbReference type="Pfam" id="PF02515">
    <property type="entry name" value="CoA_transf_3"/>
    <property type="match status" value="1"/>
</dbReference>
<dbReference type="SUPFAM" id="SSF89796">
    <property type="entry name" value="CoA-transferase family III (CaiB/BaiF)"/>
    <property type="match status" value="1"/>
</dbReference>
<dbReference type="PANTHER" id="PTHR48207">
    <property type="entry name" value="SUCCINATE--HYDROXYMETHYLGLUTARATE COA-TRANSFERASE"/>
    <property type="match status" value="1"/>
</dbReference>
<dbReference type="InterPro" id="IPR050483">
    <property type="entry name" value="CoA-transferase_III_domain"/>
</dbReference>
<name>A0A5M8A2I0_9BURK</name>
<dbReference type="PANTHER" id="PTHR48207:SF4">
    <property type="entry name" value="BLL6097 PROTEIN"/>
    <property type="match status" value="1"/>
</dbReference>
<accession>A0A5M8A2I0</accession>
<gene>
    <name evidence="3" type="ORF">F1599_24575</name>
</gene>
<dbReference type="EMBL" id="VWRN01000072">
    <property type="protein sequence ID" value="KAA6116305.1"/>
    <property type="molecule type" value="Genomic_DNA"/>
</dbReference>
<feature type="compositionally biased region" description="Low complexity" evidence="2">
    <location>
        <begin position="381"/>
        <end position="398"/>
    </location>
</feature>
<dbReference type="RefSeq" id="WP_149318496.1">
    <property type="nucleotide sequence ID" value="NZ_VWRN01000072.1"/>
</dbReference>
<evidence type="ECO:0000256" key="1">
    <source>
        <dbReference type="ARBA" id="ARBA00022679"/>
    </source>
</evidence>
<evidence type="ECO:0000313" key="3">
    <source>
        <dbReference type="EMBL" id="KAA6116305.1"/>
    </source>
</evidence>
<proteinExistence type="predicted"/>
<comment type="caution">
    <text evidence="3">The sequence shown here is derived from an EMBL/GenBank/DDBJ whole genome shotgun (WGS) entry which is preliminary data.</text>
</comment>
<dbReference type="GO" id="GO:0008410">
    <property type="term" value="F:CoA-transferase activity"/>
    <property type="evidence" value="ECO:0007669"/>
    <property type="project" value="TreeGrafter"/>
</dbReference>
<evidence type="ECO:0000313" key="4">
    <source>
        <dbReference type="Proteomes" id="UP000324324"/>
    </source>
</evidence>
<keyword evidence="4" id="KW-1185">Reference proteome</keyword>
<dbReference type="Gene3D" id="3.40.50.10540">
    <property type="entry name" value="Crotonobetainyl-coa:carnitine coa-transferase, domain 1"/>
    <property type="match status" value="1"/>
</dbReference>
<organism evidence="3 4">
    <name type="scientific">Cupriavidus cauae</name>
    <dbReference type="NCBI Taxonomy" id="2608999"/>
    <lineage>
        <taxon>Bacteria</taxon>
        <taxon>Pseudomonadati</taxon>
        <taxon>Pseudomonadota</taxon>
        <taxon>Betaproteobacteria</taxon>
        <taxon>Burkholderiales</taxon>
        <taxon>Burkholderiaceae</taxon>
        <taxon>Cupriavidus</taxon>
    </lineage>
</organism>
<evidence type="ECO:0000256" key="2">
    <source>
        <dbReference type="SAM" id="MobiDB-lite"/>
    </source>
</evidence>
<dbReference type="AlphaFoldDB" id="A0A5M8A2I0"/>